<keyword evidence="1" id="KW-0328">Glycosyltransferase</keyword>
<dbReference type="SUPFAM" id="SSF53756">
    <property type="entry name" value="UDP-Glycosyltransferase/glycogen phosphorylase"/>
    <property type="match status" value="1"/>
</dbReference>
<dbReference type="Pfam" id="PF00534">
    <property type="entry name" value="Glycos_transf_1"/>
    <property type="match status" value="1"/>
</dbReference>
<protein>
    <submittedName>
        <fullName evidence="5">Glycosyltransferase family 4 protein</fullName>
    </submittedName>
</protein>
<feature type="domain" description="Glycosyl transferase family 1" evidence="3">
    <location>
        <begin position="170"/>
        <end position="310"/>
    </location>
</feature>
<dbReference type="InterPro" id="IPR050194">
    <property type="entry name" value="Glycosyltransferase_grp1"/>
</dbReference>
<dbReference type="RefSeq" id="WP_267568631.1">
    <property type="nucleotide sequence ID" value="NZ_JAPNTZ010000018.1"/>
</dbReference>
<dbReference type="PANTHER" id="PTHR45947">
    <property type="entry name" value="SULFOQUINOVOSYL TRANSFERASE SQD2"/>
    <property type="match status" value="1"/>
</dbReference>
<keyword evidence="6" id="KW-1185">Reference proteome</keyword>
<gene>
    <name evidence="5" type="ORF">OWR29_39280</name>
</gene>
<dbReference type="InterPro" id="IPR001296">
    <property type="entry name" value="Glyco_trans_1"/>
</dbReference>
<dbReference type="Pfam" id="PF13439">
    <property type="entry name" value="Glyco_transf_4"/>
    <property type="match status" value="1"/>
</dbReference>
<name>A0ABT4BES5_9ACTN</name>
<accession>A0ABT4BES5</accession>
<proteinExistence type="predicted"/>
<evidence type="ECO:0000259" key="4">
    <source>
        <dbReference type="Pfam" id="PF13439"/>
    </source>
</evidence>
<evidence type="ECO:0000256" key="1">
    <source>
        <dbReference type="ARBA" id="ARBA00022676"/>
    </source>
</evidence>
<evidence type="ECO:0000313" key="6">
    <source>
        <dbReference type="Proteomes" id="UP001151002"/>
    </source>
</evidence>
<dbReference type="Gene3D" id="3.40.50.2000">
    <property type="entry name" value="Glycogen Phosphorylase B"/>
    <property type="match status" value="2"/>
</dbReference>
<reference evidence="5" key="1">
    <citation type="submission" date="2022-11" db="EMBL/GenBank/DDBJ databases">
        <authorList>
            <person name="Somphong A."/>
            <person name="Phongsopitanun W."/>
        </authorList>
    </citation>
    <scope>NUCLEOTIDE SEQUENCE</scope>
    <source>
        <strain evidence="5">Pm04-4</strain>
    </source>
</reference>
<feature type="domain" description="Glycosyltransferase subfamily 4-like N-terminal" evidence="4">
    <location>
        <begin position="15"/>
        <end position="153"/>
    </location>
</feature>
<sequence>MRDLYLGPAPLVDADVFMLAPERSGDVDLTYSPELLEVEGKSLSGGEFWTYLDRLSSAVQDTFGQRDYDVIHFQHLTFGATPALQRVFPNQPKVALLHGTDLLFAAEYPTQADVLKQAADVSAAVVVPTRAMADLLRRLTGEVRAVHIPWGVPDRLLAKPPAWAEKPVELLRVLYAGRLTAQKATAEILSAVSQFDGVELAVAGPTDDYARLAERTDLSRVRFLGWLSREQLWRDFADHDLLIVPSVKLEAFGLVTLEAQACGLPVAYQPLPGLVEVLGDSALACDFGNLGALDARFKEFRTSPNLLAEVAAAGLSNSARFPLSKTARELRELSQEVAQ</sequence>
<evidence type="ECO:0000259" key="3">
    <source>
        <dbReference type="Pfam" id="PF00534"/>
    </source>
</evidence>
<organism evidence="5 6">
    <name type="scientific">Paractinoplanes pyxinae</name>
    <dbReference type="NCBI Taxonomy" id="2997416"/>
    <lineage>
        <taxon>Bacteria</taxon>
        <taxon>Bacillati</taxon>
        <taxon>Actinomycetota</taxon>
        <taxon>Actinomycetes</taxon>
        <taxon>Micromonosporales</taxon>
        <taxon>Micromonosporaceae</taxon>
        <taxon>Paractinoplanes</taxon>
    </lineage>
</organism>
<dbReference type="InterPro" id="IPR028098">
    <property type="entry name" value="Glyco_trans_4-like_N"/>
</dbReference>
<comment type="caution">
    <text evidence="5">The sequence shown here is derived from an EMBL/GenBank/DDBJ whole genome shotgun (WGS) entry which is preliminary data.</text>
</comment>
<dbReference type="PANTHER" id="PTHR45947:SF3">
    <property type="entry name" value="SULFOQUINOVOSYL TRANSFERASE SQD2"/>
    <property type="match status" value="1"/>
</dbReference>
<evidence type="ECO:0000256" key="2">
    <source>
        <dbReference type="ARBA" id="ARBA00022679"/>
    </source>
</evidence>
<dbReference type="EMBL" id="JAPNTZ010000018">
    <property type="protein sequence ID" value="MCY1144075.1"/>
    <property type="molecule type" value="Genomic_DNA"/>
</dbReference>
<dbReference type="CDD" id="cd03801">
    <property type="entry name" value="GT4_PimA-like"/>
    <property type="match status" value="1"/>
</dbReference>
<keyword evidence="2" id="KW-0808">Transferase</keyword>
<evidence type="ECO:0000313" key="5">
    <source>
        <dbReference type="EMBL" id="MCY1144075.1"/>
    </source>
</evidence>
<dbReference type="Proteomes" id="UP001151002">
    <property type="component" value="Unassembled WGS sequence"/>
</dbReference>